<reference evidence="4 5" key="1">
    <citation type="submission" date="2020-04" db="EMBL/GenBank/DDBJ databases">
        <authorList>
            <person name="De Canck E."/>
        </authorList>
    </citation>
    <scope>NUCLEOTIDE SEQUENCE [LARGE SCALE GENOMIC DNA]</scope>
    <source>
        <strain evidence="4 5">LMG 29542</strain>
    </source>
</reference>
<dbReference type="Proteomes" id="UP000494363">
    <property type="component" value="Unassembled WGS sequence"/>
</dbReference>
<feature type="region of interest" description="Disordered" evidence="2">
    <location>
        <begin position="33"/>
        <end position="64"/>
    </location>
</feature>
<proteinExistence type="predicted"/>
<protein>
    <recommendedName>
        <fullName evidence="6">DUF2968 domain-containing protein</fullName>
    </recommendedName>
</protein>
<evidence type="ECO:0000256" key="3">
    <source>
        <dbReference type="SAM" id="SignalP"/>
    </source>
</evidence>
<evidence type="ECO:0008006" key="6">
    <source>
        <dbReference type="Google" id="ProtNLM"/>
    </source>
</evidence>
<dbReference type="EMBL" id="CADIKH010000088">
    <property type="protein sequence ID" value="CAB3773843.1"/>
    <property type="molecule type" value="Genomic_DNA"/>
</dbReference>
<feature type="chain" id="PRO_5026875865" description="DUF2968 domain-containing protein" evidence="3">
    <location>
        <begin position="27"/>
        <end position="234"/>
    </location>
</feature>
<dbReference type="Pfam" id="PF11180">
    <property type="entry name" value="DUF2968"/>
    <property type="match status" value="1"/>
</dbReference>
<organism evidence="4 5">
    <name type="scientific">Paraburkholderia humisilvae</name>
    <dbReference type="NCBI Taxonomy" id="627669"/>
    <lineage>
        <taxon>Bacteria</taxon>
        <taxon>Pseudomonadati</taxon>
        <taxon>Pseudomonadota</taxon>
        <taxon>Betaproteobacteria</taxon>
        <taxon>Burkholderiales</taxon>
        <taxon>Burkholderiaceae</taxon>
        <taxon>Paraburkholderia</taxon>
    </lineage>
</organism>
<feature type="coiled-coil region" evidence="1">
    <location>
        <begin position="140"/>
        <end position="223"/>
    </location>
</feature>
<keyword evidence="5" id="KW-1185">Reference proteome</keyword>
<evidence type="ECO:0000313" key="5">
    <source>
        <dbReference type="Proteomes" id="UP000494363"/>
    </source>
</evidence>
<gene>
    <name evidence="4" type="ORF">LMG29542_07465</name>
</gene>
<dbReference type="AlphaFoldDB" id="A0A6J5F651"/>
<evidence type="ECO:0000313" key="4">
    <source>
        <dbReference type="EMBL" id="CAB3773843.1"/>
    </source>
</evidence>
<sequence>MRYLISLYCLILLAACSLLTSNPARLQGNATRVAPTPKATPATKDFTPQVTESKPEAHKARSGAQGDVANLTRLLNEVKLVELRTTYNGSYGAALFFWPTEATYYVALFQGRHFWRVLKMQDDMRAEHIYMSFADDTRKLAEVEIRRTRLMAQEQFLQREITLSENRVKRLEADLNIAREQQANVGARQRAIEAEALILKGQKDDALSRLRQVEQRVMQLQSETEEGFEVPNRK</sequence>
<name>A0A6J5F651_9BURK</name>
<evidence type="ECO:0000256" key="2">
    <source>
        <dbReference type="SAM" id="MobiDB-lite"/>
    </source>
</evidence>
<accession>A0A6J5F651</accession>
<keyword evidence="1" id="KW-0175">Coiled coil</keyword>
<evidence type="ECO:0000256" key="1">
    <source>
        <dbReference type="SAM" id="Coils"/>
    </source>
</evidence>
<feature type="signal peptide" evidence="3">
    <location>
        <begin position="1"/>
        <end position="26"/>
    </location>
</feature>
<keyword evidence="3" id="KW-0732">Signal</keyword>
<dbReference type="PROSITE" id="PS51257">
    <property type="entry name" value="PROKAR_LIPOPROTEIN"/>
    <property type="match status" value="1"/>
</dbReference>
<dbReference type="RefSeq" id="WP_175232766.1">
    <property type="nucleotide sequence ID" value="NZ_CADIKH010000088.1"/>
</dbReference>
<dbReference type="InterPro" id="IPR021350">
    <property type="entry name" value="DUF2968"/>
</dbReference>